<reference evidence="2 3" key="1">
    <citation type="submission" date="2020-08" db="EMBL/GenBank/DDBJ databases">
        <title>Aphidius gifuensis genome sequencing and assembly.</title>
        <authorList>
            <person name="Du Z."/>
        </authorList>
    </citation>
    <scope>NUCLEOTIDE SEQUENCE [LARGE SCALE GENOMIC DNA]</scope>
    <source>
        <strain evidence="2">YNYX2018</strain>
        <tissue evidence="2">Adults</tissue>
    </source>
</reference>
<sequence length="323" mass="37315">MKPRIRNNSLGPHFRSIGPKRIRKPKKIFTPASDKKRTLNEVNLKKVRALKKKKNNSRLKIDFSEDFSDQENDQIESTRTETVNALKNLVLSQNESDVSFVDRINHDSGENLNSSNLEDESQAGRHNDERFSRESNQASSLDQDTSINKRRSQSHYRLLYQSDDGDYDCDVDSPGESSRNSQLDHDAIRQSLASRKASSLDRETERGSRSPSLIQLNDNNDGDGDLETLSRPDQERRMIRNHQILKNQQNNTYDLETPVRSNQERTMSRNRPVNDVVEQPNTPRKSESFDDDYSTVEVDNDRFQMYGADYEHAPVSYKESKLF</sequence>
<feature type="compositionally biased region" description="Acidic residues" evidence="1">
    <location>
        <begin position="163"/>
        <end position="173"/>
    </location>
</feature>
<feature type="compositionally biased region" description="Basic residues" evidence="1">
    <location>
        <begin position="18"/>
        <end position="27"/>
    </location>
</feature>
<proteinExistence type="predicted"/>
<feature type="compositionally biased region" description="Basic and acidic residues" evidence="1">
    <location>
        <begin position="122"/>
        <end position="133"/>
    </location>
</feature>
<dbReference type="AlphaFoldDB" id="A0A835CMG6"/>
<evidence type="ECO:0000256" key="1">
    <source>
        <dbReference type="SAM" id="MobiDB-lite"/>
    </source>
</evidence>
<evidence type="ECO:0000313" key="2">
    <source>
        <dbReference type="EMBL" id="KAF7989267.1"/>
    </source>
</evidence>
<organism evidence="2 3">
    <name type="scientific">Aphidius gifuensis</name>
    <name type="common">Parasitoid wasp</name>
    <dbReference type="NCBI Taxonomy" id="684658"/>
    <lineage>
        <taxon>Eukaryota</taxon>
        <taxon>Metazoa</taxon>
        <taxon>Ecdysozoa</taxon>
        <taxon>Arthropoda</taxon>
        <taxon>Hexapoda</taxon>
        <taxon>Insecta</taxon>
        <taxon>Pterygota</taxon>
        <taxon>Neoptera</taxon>
        <taxon>Endopterygota</taxon>
        <taxon>Hymenoptera</taxon>
        <taxon>Apocrita</taxon>
        <taxon>Ichneumonoidea</taxon>
        <taxon>Braconidae</taxon>
        <taxon>Aphidiinae</taxon>
        <taxon>Aphidius</taxon>
    </lineage>
</organism>
<dbReference type="EMBL" id="JACMRX010000005">
    <property type="protein sequence ID" value="KAF7989267.1"/>
    <property type="molecule type" value="Genomic_DNA"/>
</dbReference>
<feature type="compositionally biased region" description="Basic and acidic residues" evidence="1">
    <location>
        <begin position="198"/>
        <end position="208"/>
    </location>
</feature>
<feature type="compositionally biased region" description="Polar residues" evidence="1">
    <location>
        <begin position="1"/>
        <end position="10"/>
    </location>
</feature>
<feature type="region of interest" description="Disordered" evidence="1">
    <location>
        <begin position="1"/>
        <end position="34"/>
    </location>
</feature>
<dbReference type="Proteomes" id="UP000639338">
    <property type="component" value="Unassembled WGS sequence"/>
</dbReference>
<feature type="compositionally biased region" description="Polar residues" evidence="1">
    <location>
        <begin position="134"/>
        <end position="146"/>
    </location>
</feature>
<keyword evidence="3" id="KW-1185">Reference proteome</keyword>
<gene>
    <name evidence="2" type="ORF">HCN44_007941</name>
</gene>
<comment type="caution">
    <text evidence="2">The sequence shown here is derived from an EMBL/GenBank/DDBJ whole genome shotgun (WGS) entry which is preliminary data.</text>
</comment>
<protein>
    <submittedName>
        <fullName evidence="2">Uncharacterized protein</fullName>
    </submittedName>
</protein>
<name>A0A835CMG6_APHGI</name>
<feature type="region of interest" description="Disordered" evidence="1">
    <location>
        <begin position="105"/>
        <end position="232"/>
    </location>
</feature>
<feature type="region of interest" description="Disordered" evidence="1">
    <location>
        <begin position="274"/>
        <end position="296"/>
    </location>
</feature>
<evidence type="ECO:0000313" key="3">
    <source>
        <dbReference type="Proteomes" id="UP000639338"/>
    </source>
</evidence>
<accession>A0A835CMG6</accession>